<reference evidence="3" key="1">
    <citation type="journal article" date="2014" name="Int. J. Syst. Evol. Microbiol.">
        <title>Complete genome sequence of Corynebacterium casei LMG S-19264T (=DSM 44701T), isolated from a smear-ripened cheese.</title>
        <authorList>
            <consortium name="US DOE Joint Genome Institute (JGI-PGF)"/>
            <person name="Walter F."/>
            <person name="Albersmeier A."/>
            <person name="Kalinowski J."/>
            <person name="Ruckert C."/>
        </authorList>
    </citation>
    <scope>NUCLEOTIDE SEQUENCE</scope>
    <source>
        <strain evidence="3">CGMCC 1.15762</strain>
    </source>
</reference>
<gene>
    <name evidence="3" type="ORF">GCM10011415_18020</name>
</gene>
<reference evidence="3" key="2">
    <citation type="submission" date="2020-09" db="EMBL/GenBank/DDBJ databases">
        <authorList>
            <person name="Sun Q."/>
            <person name="Zhou Y."/>
        </authorList>
    </citation>
    <scope>NUCLEOTIDE SEQUENCE</scope>
    <source>
        <strain evidence="3">CGMCC 1.15762</strain>
    </source>
</reference>
<sequence>MTEVQGLHHVTAYAKGAARNNGFFTETLGLRRVKTTVNFDAPDMYHLYYADAVGTPGTVMTYFPIPHAAPGRPGRGEVSRTVFAVPQGSLKHWETRLSAIGEVTRDEVFGTGRLLFTGPDGDRLAVTEATAPGRLWTERVPEAEAITGFHSVELSLGDIGATADVLRLLGYVEDVSEPGAARFRLPGGNGANLIDLRQLDAPRARPGAGSVHHVAFSVSDREAQLTLSGTLEAEGIRVTEQLDRNYFWSTYFRSPGGVLFEIATDGPGFAHDEDPRHLGERLMLPAQHEHLRDKLGQSLEPLQ</sequence>
<keyword evidence="3" id="KW-0560">Oxidoreductase</keyword>
<evidence type="ECO:0000313" key="4">
    <source>
        <dbReference type="Proteomes" id="UP000617145"/>
    </source>
</evidence>
<comment type="caution">
    <text evidence="3">The sequence shown here is derived from an EMBL/GenBank/DDBJ whole genome shotgun (WGS) entry which is preliminary data.</text>
</comment>
<dbReference type="PROSITE" id="PS50042">
    <property type="entry name" value="CNMP_BINDING_3"/>
    <property type="match status" value="1"/>
</dbReference>
<evidence type="ECO:0000259" key="2">
    <source>
        <dbReference type="PROSITE" id="PS51819"/>
    </source>
</evidence>
<dbReference type="Gene3D" id="3.10.180.10">
    <property type="entry name" value="2,3-Dihydroxybiphenyl 1,2-Dioxygenase, domain 1"/>
    <property type="match status" value="2"/>
</dbReference>
<organism evidence="3 4">
    <name type="scientific">Salipiger pallidus</name>
    <dbReference type="NCBI Taxonomy" id="1775170"/>
    <lineage>
        <taxon>Bacteria</taxon>
        <taxon>Pseudomonadati</taxon>
        <taxon>Pseudomonadota</taxon>
        <taxon>Alphaproteobacteria</taxon>
        <taxon>Rhodobacterales</taxon>
        <taxon>Roseobacteraceae</taxon>
        <taxon>Salipiger</taxon>
    </lineage>
</organism>
<dbReference type="Pfam" id="PF00903">
    <property type="entry name" value="Glyoxalase"/>
    <property type="match status" value="1"/>
</dbReference>
<feature type="domain" description="VOC" evidence="2">
    <location>
        <begin position="148"/>
        <end position="265"/>
    </location>
</feature>
<feature type="domain" description="VOC" evidence="2">
    <location>
        <begin position="6"/>
        <end position="129"/>
    </location>
</feature>
<keyword evidence="3" id="KW-0223">Dioxygenase</keyword>
<name>A0A8J3EFK9_9RHOB</name>
<protein>
    <submittedName>
        <fullName evidence="3">Dioxygenase</fullName>
    </submittedName>
</protein>
<dbReference type="InterPro" id="IPR000595">
    <property type="entry name" value="cNMP-bd_dom"/>
</dbReference>
<dbReference type="SUPFAM" id="SSF54593">
    <property type="entry name" value="Glyoxalase/Bleomycin resistance protein/Dihydroxybiphenyl dioxygenase"/>
    <property type="match status" value="1"/>
</dbReference>
<dbReference type="Proteomes" id="UP000617145">
    <property type="component" value="Unassembled WGS sequence"/>
</dbReference>
<dbReference type="InterPro" id="IPR052537">
    <property type="entry name" value="Extradiol_RC_dioxygenase"/>
</dbReference>
<dbReference type="PANTHER" id="PTHR36110">
    <property type="entry name" value="RING-CLEAVING DIOXYGENASE MHQE-RELATED"/>
    <property type="match status" value="1"/>
</dbReference>
<dbReference type="AlphaFoldDB" id="A0A8J3EFK9"/>
<proteinExistence type="predicted"/>
<dbReference type="PANTHER" id="PTHR36110:SF2">
    <property type="entry name" value="RING-CLEAVING DIOXYGENASE MHQE-RELATED"/>
    <property type="match status" value="1"/>
</dbReference>
<dbReference type="InterPro" id="IPR004360">
    <property type="entry name" value="Glyas_Fos-R_dOase_dom"/>
</dbReference>
<dbReference type="RefSeq" id="WP_188789891.1">
    <property type="nucleotide sequence ID" value="NZ_BMJV01000003.1"/>
</dbReference>
<keyword evidence="4" id="KW-1185">Reference proteome</keyword>
<dbReference type="PROSITE" id="PS51819">
    <property type="entry name" value="VOC"/>
    <property type="match status" value="2"/>
</dbReference>
<dbReference type="GO" id="GO:0051213">
    <property type="term" value="F:dioxygenase activity"/>
    <property type="evidence" value="ECO:0007669"/>
    <property type="project" value="UniProtKB-KW"/>
</dbReference>
<dbReference type="EMBL" id="BMJV01000003">
    <property type="protein sequence ID" value="GGG70746.1"/>
    <property type="molecule type" value="Genomic_DNA"/>
</dbReference>
<accession>A0A8J3EFK9</accession>
<dbReference type="InterPro" id="IPR029068">
    <property type="entry name" value="Glyas_Bleomycin-R_OHBP_Dase"/>
</dbReference>
<evidence type="ECO:0000313" key="3">
    <source>
        <dbReference type="EMBL" id="GGG70746.1"/>
    </source>
</evidence>
<dbReference type="InterPro" id="IPR037523">
    <property type="entry name" value="VOC_core"/>
</dbReference>
<evidence type="ECO:0000259" key="1">
    <source>
        <dbReference type="PROSITE" id="PS50042"/>
    </source>
</evidence>
<feature type="domain" description="Cyclic nucleotide-binding" evidence="1">
    <location>
        <begin position="75"/>
        <end position="136"/>
    </location>
</feature>